<organism evidence="9 10">
    <name type="scientific">Oleispira antarctica</name>
    <dbReference type="NCBI Taxonomy" id="188908"/>
    <lineage>
        <taxon>Bacteria</taxon>
        <taxon>Pseudomonadati</taxon>
        <taxon>Pseudomonadota</taxon>
        <taxon>Gammaproteobacteria</taxon>
        <taxon>Oceanospirillales</taxon>
        <taxon>Oceanospirillaceae</taxon>
        <taxon>Oleispira</taxon>
    </lineage>
</organism>
<accession>A0A1Y5HVY9</accession>
<keyword evidence="6" id="KW-0813">Transport</keyword>
<dbReference type="GO" id="GO:0017038">
    <property type="term" value="P:protein import"/>
    <property type="evidence" value="ECO:0007669"/>
    <property type="project" value="TreeGrafter"/>
</dbReference>
<feature type="domain" description="MotA/TolQ/ExbB proton channel" evidence="8">
    <location>
        <begin position="58"/>
        <end position="160"/>
    </location>
</feature>
<dbReference type="PANTHER" id="PTHR30625:SF18">
    <property type="entry name" value="TONB2 ENERGY TRANSDUCTION SYSTEM INNER MEMBRANE COMPONENT EXBB"/>
    <property type="match status" value="1"/>
</dbReference>
<feature type="transmembrane region" description="Helical" evidence="7">
    <location>
        <begin position="125"/>
        <end position="146"/>
    </location>
</feature>
<evidence type="ECO:0000256" key="4">
    <source>
        <dbReference type="ARBA" id="ARBA00022989"/>
    </source>
</evidence>
<evidence type="ECO:0000256" key="1">
    <source>
        <dbReference type="ARBA" id="ARBA00004651"/>
    </source>
</evidence>
<dbReference type="AlphaFoldDB" id="A0A1Y5HVY9"/>
<feature type="transmembrane region" description="Helical" evidence="7">
    <location>
        <begin position="15"/>
        <end position="36"/>
    </location>
</feature>
<sequence length="168" mass="19056">MFEWLFDFLDRGGPVLYAILVICLMLWTLILERLWFFYRTMPNRVHSYKHNWTERSERKSWAARKIRTYLISQFKLETQSSLSFITLLIAICPLLGLLGTVTGMISVFDVLAVTGTGNARAMAAGISKATLPTMAGLLVALTGLYFKARFQRLAKQGQQKLADTLITD</sequence>
<name>A0A1Y5HVY9_OLEAN</name>
<gene>
    <name evidence="9" type="ORF">A9R00_00760</name>
</gene>
<dbReference type="InterPro" id="IPR050790">
    <property type="entry name" value="ExbB/TolQ_transport"/>
</dbReference>
<feature type="transmembrane region" description="Helical" evidence="7">
    <location>
        <begin position="82"/>
        <end position="105"/>
    </location>
</feature>
<dbReference type="Proteomes" id="UP000227088">
    <property type="component" value="Unassembled WGS sequence"/>
</dbReference>
<evidence type="ECO:0000256" key="2">
    <source>
        <dbReference type="ARBA" id="ARBA00022475"/>
    </source>
</evidence>
<proteinExistence type="inferred from homology"/>
<keyword evidence="3 7" id="KW-0812">Transmembrane</keyword>
<dbReference type="Pfam" id="PF01618">
    <property type="entry name" value="MotA_ExbB"/>
    <property type="match status" value="1"/>
</dbReference>
<keyword evidence="2" id="KW-1003">Cell membrane</keyword>
<keyword evidence="5 7" id="KW-0472">Membrane</keyword>
<evidence type="ECO:0000256" key="7">
    <source>
        <dbReference type="SAM" id="Phobius"/>
    </source>
</evidence>
<dbReference type="GO" id="GO:0005886">
    <property type="term" value="C:plasma membrane"/>
    <property type="evidence" value="ECO:0007669"/>
    <property type="project" value="UniProtKB-SubCell"/>
</dbReference>
<evidence type="ECO:0000256" key="3">
    <source>
        <dbReference type="ARBA" id="ARBA00022692"/>
    </source>
</evidence>
<dbReference type="PANTHER" id="PTHR30625">
    <property type="entry name" value="PROTEIN TOLQ"/>
    <property type="match status" value="1"/>
</dbReference>
<evidence type="ECO:0000256" key="5">
    <source>
        <dbReference type="ARBA" id="ARBA00023136"/>
    </source>
</evidence>
<evidence type="ECO:0000313" key="10">
    <source>
        <dbReference type="Proteomes" id="UP000227088"/>
    </source>
</evidence>
<dbReference type="InterPro" id="IPR002898">
    <property type="entry name" value="MotA_ExbB_proton_chnl"/>
</dbReference>
<evidence type="ECO:0000259" key="8">
    <source>
        <dbReference type="Pfam" id="PF01618"/>
    </source>
</evidence>
<comment type="caution">
    <text evidence="9">The sequence shown here is derived from an EMBL/GenBank/DDBJ whole genome shotgun (WGS) entry which is preliminary data.</text>
</comment>
<comment type="similarity">
    <text evidence="6">Belongs to the exbB/tolQ family.</text>
</comment>
<dbReference type="EMBL" id="MABE01000051">
    <property type="protein sequence ID" value="OUS41466.1"/>
    <property type="molecule type" value="Genomic_DNA"/>
</dbReference>
<protein>
    <submittedName>
        <fullName evidence="9">Biopolymer transporter ExbB</fullName>
    </submittedName>
</protein>
<keyword evidence="6" id="KW-0653">Protein transport</keyword>
<keyword evidence="4 7" id="KW-1133">Transmembrane helix</keyword>
<comment type="subcellular location">
    <subcellularLocation>
        <location evidence="1">Cell membrane</location>
        <topology evidence="1">Multi-pass membrane protein</topology>
    </subcellularLocation>
    <subcellularLocation>
        <location evidence="6">Membrane</location>
        <topology evidence="6">Multi-pass membrane protein</topology>
    </subcellularLocation>
</comment>
<reference evidence="10" key="1">
    <citation type="journal article" date="2017" name="Proc. Natl. Acad. Sci. U.S.A.">
        <title>Simulation of Deepwater Horizon oil plume reveals substrate specialization within a complex community of hydrocarbon degraders.</title>
        <authorList>
            <person name="Hu P."/>
            <person name="Dubinsky E.A."/>
            <person name="Probst A.J."/>
            <person name="Wang J."/>
            <person name="Sieber C.M.K."/>
            <person name="Tom L.M."/>
            <person name="Gardinali P."/>
            <person name="Banfield J.F."/>
            <person name="Atlas R.M."/>
            <person name="Andersen G.L."/>
        </authorList>
    </citation>
    <scope>NUCLEOTIDE SEQUENCE [LARGE SCALE GENOMIC DNA]</scope>
</reference>
<evidence type="ECO:0000256" key="6">
    <source>
        <dbReference type="RuleBase" id="RU004057"/>
    </source>
</evidence>
<evidence type="ECO:0000313" key="9">
    <source>
        <dbReference type="EMBL" id="OUS41466.1"/>
    </source>
</evidence>